<dbReference type="InterPro" id="IPR032816">
    <property type="entry name" value="VTT_dom"/>
</dbReference>
<keyword evidence="1" id="KW-0812">Transmembrane</keyword>
<dbReference type="EMBL" id="UINC01011011">
    <property type="protein sequence ID" value="SVA48770.1"/>
    <property type="molecule type" value="Genomic_DNA"/>
</dbReference>
<dbReference type="PANTHER" id="PTHR42709:SF11">
    <property type="entry name" value="DEDA FAMILY PROTEIN"/>
    <property type="match status" value="1"/>
</dbReference>
<proteinExistence type="predicted"/>
<evidence type="ECO:0000259" key="2">
    <source>
        <dbReference type="Pfam" id="PF09335"/>
    </source>
</evidence>
<sequence length="204" mass="22751">MNYIKELYNWVLSWAEKPSGPAALGLISTAEASFFPIPPDVLLIPLALGKREKAFKFALICSIGSIIGACIGYGIGQWAWWTTTGSFSDFAQLFFDHIPGFSHEGFEKIKALYDEYNFMIVFTAGFTPIPFKLFTISAGAFHVNFPLFIFASIISRSTRFFLVAGLINKYGDPIREFIEKYFNLLAIGFTALLIGGFVVIKILL</sequence>
<accession>A0A381W896</accession>
<feature type="transmembrane region" description="Helical" evidence="1">
    <location>
        <begin position="57"/>
        <end position="80"/>
    </location>
</feature>
<dbReference type="PANTHER" id="PTHR42709">
    <property type="entry name" value="ALKALINE PHOSPHATASE LIKE PROTEIN"/>
    <property type="match status" value="1"/>
</dbReference>
<gene>
    <name evidence="3" type="ORF">METZ01_LOCUS101624</name>
</gene>
<dbReference type="Pfam" id="PF09335">
    <property type="entry name" value="VTT_dom"/>
    <property type="match status" value="1"/>
</dbReference>
<protein>
    <recommendedName>
        <fullName evidence="2">VTT domain-containing protein</fullName>
    </recommendedName>
</protein>
<dbReference type="InterPro" id="IPR051311">
    <property type="entry name" value="DedA_domain"/>
</dbReference>
<evidence type="ECO:0000313" key="3">
    <source>
        <dbReference type="EMBL" id="SVA48770.1"/>
    </source>
</evidence>
<feature type="transmembrane region" description="Helical" evidence="1">
    <location>
        <begin position="182"/>
        <end position="203"/>
    </location>
</feature>
<feature type="domain" description="VTT" evidence="2">
    <location>
        <begin position="46"/>
        <end position="167"/>
    </location>
</feature>
<keyword evidence="1" id="KW-1133">Transmembrane helix</keyword>
<keyword evidence="1" id="KW-0472">Membrane</keyword>
<organism evidence="3">
    <name type="scientific">marine metagenome</name>
    <dbReference type="NCBI Taxonomy" id="408172"/>
    <lineage>
        <taxon>unclassified sequences</taxon>
        <taxon>metagenomes</taxon>
        <taxon>ecological metagenomes</taxon>
    </lineage>
</organism>
<reference evidence="3" key="1">
    <citation type="submission" date="2018-05" db="EMBL/GenBank/DDBJ databases">
        <authorList>
            <person name="Lanie J.A."/>
            <person name="Ng W.-L."/>
            <person name="Kazmierczak K.M."/>
            <person name="Andrzejewski T.M."/>
            <person name="Davidsen T.M."/>
            <person name="Wayne K.J."/>
            <person name="Tettelin H."/>
            <person name="Glass J.I."/>
            <person name="Rusch D."/>
            <person name="Podicherti R."/>
            <person name="Tsui H.-C.T."/>
            <person name="Winkler M.E."/>
        </authorList>
    </citation>
    <scope>NUCLEOTIDE SEQUENCE</scope>
</reference>
<evidence type="ECO:0000256" key="1">
    <source>
        <dbReference type="SAM" id="Phobius"/>
    </source>
</evidence>
<dbReference type="AlphaFoldDB" id="A0A381W896"/>
<dbReference type="GO" id="GO:0005886">
    <property type="term" value="C:plasma membrane"/>
    <property type="evidence" value="ECO:0007669"/>
    <property type="project" value="TreeGrafter"/>
</dbReference>
<name>A0A381W896_9ZZZZ</name>